<dbReference type="EMBL" id="CABIKO010000259">
    <property type="protein sequence ID" value="VVA32709.1"/>
    <property type="molecule type" value="Genomic_DNA"/>
</dbReference>
<gene>
    <name evidence="1" type="ORF">ALMOND_2B020578</name>
</gene>
<dbReference type="PANTHER" id="PTHR46033">
    <property type="entry name" value="PROTEIN MAIN-LIKE 2"/>
    <property type="match status" value="1"/>
</dbReference>
<reference evidence="2" key="1">
    <citation type="journal article" date="2020" name="Plant J.">
        <title>Transposons played a major role in the diversification between the closely related almond and peach genomes: results from the almond genome sequence.</title>
        <authorList>
            <person name="Alioto T."/>
            <person name="Alexiou K.G."/>
            <person name="Bardil A."/>
            <person name="Barteri F."/>
            <person name="Castanera R."/>
            <person name="Cruz F."/>
            <person name="Dhingra A."/>
            <person name="Duval H."/>
            <person name="Fernandez I Marti A."/>
            <person name="Frias L."/>
            <person name="Galan B."/>
            <person name="Garcia J.L."/>
            <person name="Howad W."/>
            <person name="Gomez-Garrido J."/>
            <person name="Gut M."/>
            <person name="Julca I."/>
            <person name="Morata J."/>
            <person name="Puigdomenech P."/>
            <person name="Ribeca P."/>
            <person name="Rubio Cabetas M.J."/>
            <person name="Vlasova A."/>
            <person name="Wirthensohn M."/>
            <person name="Garcia-Mas J."/>
            <person name="Gabaldon T."/>
            <person name="Casacuberta J.M."/>
            <person name="Arus P."/>
        </authorList>
    </citation>
    <scope>NUCLEOTIDE SEQUENCE [LARGE SCALE GENOMIC DNA]</scope>
    <source>
        <strain evidence="2">cv. Texas</strain>
    </source>
</reference>
<dbReference type="Gramene" id="VVA32709">
    <property type="protein sequence ID" value="VVA32709"/>
    <property type="gene ID" value="Prudul26B020578"/>
</dbReference>
<dbReference type="Proteomes" id="UP000327085">
    <property type="component" value="Chromosome 3"/>
</dbReference>
<dbReference type="AlphaFoldDB" id="A0A5E4FZ05"/>
<name>A0A5E4FZ05_PRUDU</name>
<sequence>KNASGTMGVETLLNSGFLQVFLWEHLKGLDVYSLPHSHALKLADWGNGSFMPDNLPLVCRWFKRMQRKGQDFLSLMDNIENFIFRPYGTSAETFSFVPFYADVNDTIEVPAAVSYGGQFRKYALLNIAPIPLPTLGDSRSEISVSYSPHRVRRQFGLDQGVPGNPNYDDPFALHSIFWSNGHIPNSCRPLVLASKGRIGGFSRGYQSYWNRCLASFF</sequence>
<proteinExistence type="predicted"/>
<organism evidence="1 2">
    <name type="scientific">Prunus dulcis</name>
    <name type="common">Almond</name>
    <name type="synonym">Amygdalus dulcis</name>
    <dbReference type="NCBI Taxonomy" id="3755"/>
    <lineage>
        <taxon>Eukaryota</taxon>
        <taxon>Viridiplantae</taxon>
        <taxon>Streptophyta</taxon>
        <taxon>Embryophyta</taxon>
        <taxon>Tracheophyta</taxon>
        <taxon>Spermatophyta</taxon>
        <taxon>Magnoliopsida</taxon>
        <taxon>eudicotyledons</taxon>
        <taxon>Gunneridae</taxon>
        <taxon>Pentapetalae</taxon>
        <taxon>rosids</taxon>
        <taxon>fabids</taxon>
        <taxon>Rosales</taxon>
        <taxon>Rosaceae</taxon>
        <taxon>Amygdaloideae</taxon>
        <taxon>Amygdaleae</taxon>
        <taxon>Prunus</taxon>
    </lineage>
</organism>
<dbReference type="GO" id="GO:0010073">
    <property type="term" value="P:meristem maintenance"/>
    <property type="evidence" value="ECO:0007669"/>
    <property type="project" value="InterPro"/>
</dbReference>
<protein>
    <submittedName>
        <fullName evidence="1">PREDICTED: LOC110773182</fullName>
    </submittedName>
</protein>
<evidence type="ECO:0000313" key="1">
    <source>
        <dbReference type="EMBL" id="VVA32709.1"/>
    </source>
</evidence>
<dbReference type="InterPro" id="IPR044824">
    <property type="entry name" value="MAIN-like"/>
</dbReference>
<dbReference type="PANTHER" id="PTHR46033:SF1">
    <property type="entry name" value="PROTEIN MAIN-LIKE 2"/>
    <property type="match status" value="1"/>
</dbReference>
<feature type="non-terminal residue" evidence="1">
    <location>
        <position position="217"/>
    </location>
</feature>
<evidence type="ECO:0000313" key="2">
    <source>
        <dbReference type="Proteomes" id="UP000327085"/>
    </source>
</evidence>
<dbReference type="InParanoid" id="A0A5E4FZ05"/>
<accession>A0A5E4FZ05</accession>
<feature type="non-terminal residue" evidence="1">
    <location>
        <position position="1"/>
    </location>
</feature>